<keyword evidence="2" id="KW-1185">Reference proteome</keyword>
<dbReference type="RefSeq" id="WP_281375679.1">
    <property type="nucleotide sequence ID" value="NZ_JACIEZ010000002.1"/>
</dbReference>
<comment type="caution">
    <text evidence="1">The sequence shown here is derived from an EMBL/GenBank/DDBJ whole genome shotgun (WGS) entry which is preliminary data.</text>
</comment>
<organism evidence="1 2">
    <name type="scientific">Gellertiella hungarica</name>
    <dbReference type="NCBI Taxonomy" id="1572859"/>
    <lineage>
        <taxon>Bacteria</taxon>
        <taxon>Pseudomonadati</taxon>
        <taxon>Pseudomonadota</taxon>
        <taxon>Alphaproteobacteria</taxon>
        <taxon>Hyphomicrobiales</taxon>
        <taxon>Rhizobiaceae</taxon>
        <taxon>Gellertiella</taxon>
    </lineage>
</organism>
<dbReference type="PANTHER" id="PTHR30087:SF1">
    <property type="entry name" value="HYPOTHETICAL CYTOSOLIC PROTEIN"/>
    <property type="match status" value="1"/>
</dbReference>
<evidence type="ECO:0000313" key="2">
    <source>
        <dbReference type="Proteomes" id="UP000528286"/>
    </source>
</evidence>
<protein>
    <submittedName>
        <fullName evidence="1">Uncharacterized protein YbbK (DUF523 family)</fullName>
    </submittedName>
</protein>
<name>A0A7W6J5P2_9HYPH</name>
<dbReference type="InterPro" id="IPR007553">
    <property type="entry name" value="2-thiour_desulf"/>
</dbReference>
<reference evidence="1 2" key="1">
    <citation type="submission" date="2020-08" db="EMBL/GenBank/DDBJ databases">
        <title>Genomic Encyclopedia of Type Strains, Phase IV (KMG-IV): sequencing the most valuable type-strain genomes for metagenomic binning, comparative biology and taxonomic classification.</title>
        <authorList>
            <person name="Goeker M."/>
        </authorList>
    </citation>
    <scope>NUCLEOTIDE SEQUENCE [LARGE SCALE GENOMIC DNA]</scope>
    <source>
        <strain evidence="1 2">DSM 29853</strain>
    </source>
</reference>
<evidence type="ECO:0000313" key="1">
    <source>
        <dbReference type="EMBL" id="MBB4064371.1"/>
    </source>
</evidence>
<accession>A0A7W6J5P2</accession>
<dbReference type="AlphaFoldDB" id="A0A7W6J5P2"/>
<dbReference type="Proteomes" id="UP000528286">
    <property type="component" value="Unassembled WGS sequence"/>
</dbReference>
<dbReference type="Pfam" id="PF04463">
    <property type="entry name" value="2-thiour_desulf"/>
    <property type="match status" value="1"/>
</dbReference>
<proteinExistence type="predicted"/>
<sequence>MSGRILVSACLLGMPVRYDGQGKPFAHALMERWREEGRLVALCPEMSAGMPVPRLPAEIEGGASGDDVLDGRARVVDAKGGDVTDAFLEAARNAQQTATAEGCRAALLIDGSPSCGSITIYDGSFSGRRMAGAGVTAALLRRNGIAVFAPDGVAALSAFLEPP</sequence>
<dbReference type="EMBL" id="JACIEZ010000002">
    <property type="protein sequence ID" value="MBB4064371.1"/>
    <property type="molecule type" value="Genomic_DNA"/>
</dbReference>
<gene>
    <name evidence="1" type="ORF">GGR23_001548</name>
</gene>
<dbReference type="PANTHER" id="PTHR30087">
    <property type="entry name" value="INNER MEMBRANE PROTEIN"/>
    <property type="match status" value="1"/>
</dbReference>